<reference evidence="3" key="2">
    <citation type="submission" date="2021-08" db="EMBL/GenBank/DDBJ databases">
        <authorList>
            <person name="Tani A."/>
            <person name="Ola A."/>
            <person name="Ogura Y."/>
            <person name="Katsura K."/>
            <person name="Hayashi T."/>
        </authorList>
    </citation>
    <scope>NUCLEOTIDE SEQUENCE</scope>
    <source>
        <strain evidence="3">DSM 21893</strain>
    </source>
</reference>
<feature type="chain" id="PRO_5043842617" evidence="2">
    <location>
        <begin position="25"/>
        <end position="119"/>
    </location>
</feature>
<accession>A0AAV4Z2F1</accession>
<evidence type="ECO:0000313" key="3">
    <source>
        <dbReference type="EMBL" id="GJD38081.1"/>
    </source>
</evidence>
<feature type="region of interest" description="Disordered" evidence="1">
    <location>
        <begin position="91"/>
        <end position="119"/>
    </location>
</feature>
<name>A0AAV4Z2F1_9HYPH</name>
<proteinExistence type="predicted"/>
<dbReference type="AlphaFoldDB" id="A0AAV4Z2F1"/>
<organism evidence="3 4">
    <name type="scientific">Methylobacterium bullatum</name>
    <dbReference type="NCBI Taxonomy" id="570505"/>
    <lineage>
        <taxon>Bacteria</taxon>
        <taxon>Pseudomonadati</taxon>
        <taxon>Pseudomonadota</taxon>
        <taxon>Alphaproteobacteria</taxon>
        <taxon>Hyphomicrobiales</taxon>
        <taxon>Methylobacteriaceae</taxon>
        <taxon>Methylobacterium</taxon>
    </lineage>
</organism>
<dbReference type="Proteomes" id="UP001055307">
    <property type="component" value="Unassembled WGS sequence"/>
</dbReference>
<evidence type="ECO:0000256" key="2">
    <source>
        <dbReference type="SAM" id="SignalP"/>
    </source>
</evidence>
<dbReference type="EMBL" id="BPQF01000003">
    <property type="protein sequence ID" value="GJD38081.1"/>
    <property type="molecule type" value="Genomic_DNA"/>
</dbReference>
<feature type="signal peptide" evidence="2">
    <location>
        <begin position="1"/>
        <end position="24"/>
    </location>
</feature>
<keyword evidence="4" id="KW-1185">Reference proteome</keyword>
<gene>
    <name evidence="3" type="ORF">OICFNHDK_0521</name>
</gene>
<evidence type="ECO:0000256" key="1">
    <source>
        <dbReference type="SAM" id="MobiDB-lite"/>
    </source>
</evidence>
<keyword evidence="2" id="KW-0732">Signal</keyword>
<protein>
    <submittedName>
        <fullName evidence="3">Uncharacterized protein</fullName>
    </submittedName>
</protein>
<reference evidence="3" key="1">
    <citation type="journal article" date="2016" name="Front. Microbiol.">
        <title>Genome Sequence of the Piezophilic, Mesophilic Sulfate-Reducing Bacterium Desulfovibrio indicus J2T.</title>
        <authorList>
            <person name="Cao J."/>
            <person name="Maignien L."/>
            <person name="Shao Z."/>
            <person name="Alain K."/>
            <person name="Jebbar M."/>
        </authorList>
    </citation>
    <scope>NUCLEOTIDE SEQUENCE</scope>
    <source>
        <strain evidence="3">DSM 21893</strain>
    </source>
</reference>
<comment type="caution">
    <text evidence="3">The sequence shown here is derived from an EMBL/GenBank/DDBJ whole genome shotgun (WGS) entry which is preliminary data.</text>
</comment>
<dbReference type="RefSeq" id="WP_147830641.1">
    <property type="nucleotide sequence ID" value="NZ_BPQF01000003.1"/>
</dbReference>
<sequence>MHLSVLLLSAVFALAMTDAGYAQATLPNDDVNIANNPGTVKDAPSARVEALDCTCRNTAPDAADAADPKGGAAPGDLIVDCSCRQTVPDTTGTVAIPAGPEATAPGSPKSPGGGSAPPR</sequence>
<evidence type="ECO:0000313" key="4">
    <source>
        <dbReference type="Proteomes" id="UP001055307"/>
    </source>
</evidence>